<dbReference type="Proteomes" id="UP000182444">
    <property type="component" value="Chromosome 1C"/>
</dbReference>
<reference evidence="3 5" key="2">
    <citation type="submission" date="2018-07" db="EMBL/GenBank/DDBJ databases">
        <title>Draft Genome Assemblies for Five Robust Yarrowia lipolytica Strains Exhibiting High Lipid Production and Pentose Sugar Utilization and Sugar Alcohol Secretion from Undetoxified Lignocellulosic Biomass Hydrolysates.</title>
        <authorList>
            <consortium name="DOE Joint Genome Institute"/>
            <person name="Walker C."/>
            <person name="Ryu S."/>
            <person name="Na H."/>
            <person name="Zane M."/>
            <person name="LaButti K."/>
            <person name="Lipzen A."/>
            <person name="Haridas S."/>
            <person name="Barry K."/>
            <person name="Grigoriev I.V."/>
            <person name="Quarterman J."/>
            <person name="Slininger P."/>
            <person name="Dien B."/>
            <person name="Trinh C.T."/>
        </authorList>
    </citation>
    <scope>NUCLEOTIDE SEQUENCE [LARGE SCALE GENOMIC DNA]</scope>
    <source>
        <strain evidence="3 5">YB392</strain>
    </source>
</reference>
<dbReference type="PANTHER" id="PTHR13812">
    <property type="entry name" value="KETIMINE REDUCTASE MU-CRYSTALLIN"/>
    <property type="match status" value="1"/>
</dbReference>
<gene>
    <name evidence="3" type="ORF">B0I71DRAFT_130043</name>
    <name evidence="2" type="ORF">YALI1_C03272g</name>
</gene>
<dbReference type="Gene3D" id="3.30.1780.10">
    <property type="entry name" value="ornithine cyclodeaminase, domain 1"/>
    <property type="match status" value="1"/>
</dbReference>
<dbReference type="RefSeq" id="XP_501355.1">
    <property type="nucleotide sequence ID" value="XM_501355.1"/>
</dbReference>
<dbReference type="Gene3D" id="3.40.50.720">
    <property type="entry name" value="NAD(P)-binding Rossmann-like Domain"/>
    <property type="match status" value="1"/>
</dbReference>
<dbReference type="PANTHER" id="PTHR13812:SF19">
    <property type="entry name" value="KETIMINE REDUCTASE MU-CRYSTALLIN"/>
    <property type="match status" value="1"/>
</dbReference>
<dbReference type="Pfam" id="PF02423">
    <property type="entry name" value="OCD_Mu_crystall"/>
    <property type="match status" value="1"/>
</dbReference>
<reference evidence="2 4" key="1">
    <citation type="journal article" date="2016" name="PLoS ONE">
        <title>Sequence Assembly of Yarrowia lipolytica Strain W29/CLIB89 Shows Transposable Element Diversity.</title>
        <authorList>
            <person name="Magnan C."/>
            <person name="Yu J."/>
            <person name="Chang I."/>
            <person name="Jahn E."/>
            <person name="Kanomata Y."/>
            <person name="Wu J."/>
            <person name="Zeller M."/>
            <person name="Oakes M."/>
            <person name="Baldi P."/>
            <person name="Sandmeyer S."/>
        </authorList>
    </citation>
    <scope>NUCLEOTIDE SEQUENCE [LARGE SCALE GENOMIC DNA]</scope>
    <source>
        <strain evidence="2">CLIB89</strain>
        <strain evidence="4">CLIB89(W29)</strain>
    </source>
</reference>
<dbReference type="GO" id="GO:0005737">
    <property type="term" value="C:cytoplasm"/>
    <property type="evidence" value="ECO:0007669"/>
    <property type="project" value="TreeGrafter"/>
</dbReference>
<dbReference type="GeneID" id="2909078"/>
<dbReference type="AlphaFoldDB" id="A0A1H6PJZ2"/>
<accession>A0A1H6PJZ2</accession>
<dbReference type="EMBL" id="KZ858971">
    <property type="protein sequence ID" value="RDW26911.1"/>
    <property type="molecule type" value="Genomic_DNA"/>
</dbReference>
<name>A0A1H6PJZ2_YARLL</name>
<dbReference type="Proteomes" id="UP000256601">
    <property type="component" value="Unassembled WGS sequence"/>
</dbReference>
<protein>
    <submittedName>
        <fullName evidence="2">Uncharacterized protein</fullName>
    </submittedName>
</protein>
<evidence type="ECO:0000256" key="1">
    <source>
        <dbReference type="ARBA" id="ARBA00008903"/>
    </source>
</evidence>
<dbReference type="InterPro" id="IPR036291">
    <property type="entry name" value="NAD(P)-bd_dom_sf"/>
</dbReference>
<evidence type="ECO:0000313" key="3">
    <source>
        <dbReference type="EMBL" id="RDW26911.1"/>
    </source>
</evidence>
<dbReference type="VEuPathDB" id="FungiDB:YALI1_C03272g"/>
<dbReference type="SUPFAM" id="SSF51735">
    <property type="entry name" value="NAD(P)-binding Rossmann-fold domains"/>
    <property type="match status" value="1"/>
</dbReference>
<dbReference type="InterPro" id="IPR003462">
    <property type="entry name" value="ODC_Mu_crystall"/>
</dbReference>
<comment type="similarity">
    <text evidence="1">Belongs to the ornithine cyclodeaminase/mu-crystallin family.</text>
</comment>
<organism evidence="2 4">
    <name type="scientific">Yarrowia lipolytica</name>
    <name type="common">Candida lipolytica</name>
    <dbReference type="NCBI Taxonomy" id="4952"/>
    <lineage>
        <taxon>Eukaryota</taxon>
        <taxon>Fungi</taxon>
        <taxon>Dikarya</taxon>
        <taxon>Ascomycota</taxon>
        <taxon>Saccharomycotina</taxon>
        <taxon>Dipodascomycetes</taxon>
        <taxon>Dipodascales</taxon>
        <taxon>Dipodascales incertae sedis</taxon>
        <taxon>Yarrowia</taxon>
    </lineage>
</organism>
<dbReference type="OrthoDB" id="41492at2759"/>
<dbReference type="InterPro" id="IPR023401">
    <property type="entry name" value="ODC_N"/>
</dbReference>
<dbReference type="eggNOG" id="KOG3007">
    <property type="taxonomic scope" value="Eukaryota"/>
</dbReference>
<dbReference type="EMBL" id="CP017555">
    <property type="protein sequence ID" value="AOW02232.1"/>
    <property type="molecule type" value="Genomic_DNA"/>
</dbReference>
<evidence type="ECO:0000313" key="4">
    <source>
        <dbReference type="Proteomes" id="UP000182444"/>
    </source>
</evidence>
<dbReference type="VEuPathDB" id="FungiDB:YALI0_C02343g"/>
<sequence>MLVIGHKDLATLLNSLSPYDVEQAKKSLLKSLQEVTQYPETVPPRTVIEADYATHLFMPVVGKEIVEATGSPQIGFKALAGSREGFKGLTTIMDKSGEVQGIINAFELTAFRTALATSLSWDVYKKTSLYAAHGDKPLNMACFGAGPQAYWHVKLAVMQFDIDTVFIVNRTAHRADELIQRLKREHPNAKFQRCDSPDTDVPTCSLIVGCTPSTTPVIHHQWIQKNAYIGLIGSYKPHMCEVDSQIVKSVKKILVDGADPVFIEAGEIIQNKIPKSELVEVADESEVEKSLAEFDDASLFLWKCVGSSMMDVCVGGQVLQFAKKAGCGKEVDF</sequence>
<proteinExistence type="inferred from homology"/>
<dbReference type="OMA" id="CVGMGLM"/>
<evidence type="ECO:0000313" key="2">
    <source>
        <dbReference type="EMBL" id="AOW02232.1"/>
    </source>
</evidence>
<dbReference type="KEGG" id="yli:2909078"/>
<evidence type="ECO:0000313" key="5">
    <source>
        <dbReference type="Proteomes" id="UP000256601"/>
    </source>
</evidence>